<evidence type="ECO:0000313" key="2">
    <source>
        <dbReference type="EMBL" id="CAG8982059.1"/>
    </source>
</evidence>
<comment type="caution">
    <text evidence="2">The sequence shown here is derived from an EMBL/GenBank/DDBJ whole genome shotgun (WGS) entry which is preliminary data.</text>
</comment>
<dbReference type="EMBL" id="CAJVRM010000562">
    <property type="protein sequence ID" value="CAG8982059.1"/>
    <property type="molecule type" value="Genomic_DNA"/>
</dbReference>
<name>A0A9N9M0W5_9HELO</name>
<evidence type="ECO:0000313" key="3">
    <source>
        <dbReference type="Proteomes" id="UP000701801"/>
    </source>
</evidence>
<proteinExistence type="predicted"/>
<accession>A0A9N9M0W5</accession>
<dbReference type="Proteomes" id="UP000701801">
    <property type="component" value="Unassembled WGS sequence"/>
</dbReference>
<dbReference type="OrthoDB" id="3772590at2759"/>
<keyword evidence="3" id="KW-1185">Reference proteome</keyword>
<gene>
    <name evidence="2" type="ORF">HYALB_00008786</name>
</gene>
<keyword evidence="1" id="KW-0175">Coiled coil</keyword>
<feature type="coiled-coil region" evidence="1">
    <location>
        <begin position="76"/>
        <end position="142"/>
    </location>
</feature>
<reference evidence="2" key="1">
    <citation type="submission" date="2021-07" db="EMBL/GenBank/DDBJ databases">
        <authorList>
            <person name="Durling M."/>
        </authorList>
    </citation>
    <scope>NUCLEOTIDE SEQUENCE</scope>
</reference>
<organism evidence="2 3">
    <name type="scientific">Hymenoscyphus albidus</name>
    <dbReference type="NCBI Taxonomy" id="595503"/>
    <lineage>
        <taxon>Eukaryota</taxon>
        <taxon>Fungi</taxon>
        <taxon>Dikarya</taxon>
        <taxon>Ascomycota</taxon>
        <taxon>Pezizomycotina</taxon>
        <taxon>Leotiomycetes</taxon>
        <taxon>Helotiales</taxon>
        <taxon>Helotiaceae</taxon>
        <taxon>Hymenoscyphus</taxon>
    </lineage>
</organism>
<sequence>MASNSAADANPTFETVQASLSKVKNAAQLQELMNINSDFVAEALVKLVARGRRIERQNHLRDVGNFRECDKQQIGLEERQAQVDVLKTLVASLERRLATLQYKQVENTEDLRSEPRQAQKDLDHERKTVACLRDQLRDQQTQFTAQRSPACKDPTPFGGAHGKSQMALQIYLMELRLKLHANRDWWTDESDRMRYVLSTLEGSPKLCFSQYLNPDGTFRGITTVEEIMDQLQKLPTLLA</sequence>
<dbReference type="AlphaFoldDB" id="A0A9N9M0W5"/>
<protein>
    <submittedName>
        <fullName evidence="2">Uncharacterized protein</fullName>
    </submittedName>
</protein>
<evidence type="ECO:0000256" key="1">
    <source>
        <dbReference type="SAM" id="Coils"/>
    </source>
</evidence>